<dbReference type="Pfam" id="PF03281">
    <property type="entry name" value="Mab-21"/>
    <property type="match status" value="1"/>
</dbReference>
<dbReference type="InterPro" id="IPR046903">
    <property type="entry name" value="Mab-21-like_nuc_Trfase"/>
</dbReference>
<dbReference type="SMART" id="SM01265">
    <property type="entry name" value="Mab-21"/>
    <property type="match status" value="1"/>
</dbReference>
<dbReference type="GO" id="GO:0046872">
    <property type="term" value="F:metal ion binding"/>
    <property type="evidence" value="ECO:0007669"/>
    <property type="project" value="UniProtKB-KW"/>
</dbReference>
<evidence type="ECO:0000259" key="9">
    <source>
        <dbReference type="Pfam" id="PF03281"/>
    </source>
</evidence>
<evidence type="ECO:0000256" key="1">
    <source>
        <dbReference type="ARBA" id="ARBA00001946"/>
    </source>
</evidence>
<evidence type="ECO:0000313" key="12">
    <source>
        <dbReference type="Proteomes" id="UP001230051"/>
    </source>
</evidence>
<dbReference type="Proteomes" id="UP001230051">
    <property type="component" value="Unassembled WGS sequence"/>
</dbReference>
<evidence type="ECO:0000256" key="8">
    <source>
        <dbReference type="ARBA" id="ARBA00022842"/>
    </source>
</evidence>
<proteinExistence type="inferred from homology"/>
<evidence type="ECO:0000259" key="10">
    <source>
        <dbReference type="Pfam" id="PF20266"/>
    </source>
</evidence>
<protein>
    <submittedName>
        <fullName evidence="11">Protein mab-21-like 3</fullName>
    </submittedName>
</protein>
<evidence type="ECO:0000256" key="3">
    <source>
        <dbReference type="ARBA" id="ARBA00022679"/>
    </source>
</evidence>
<dbReference type="PANTHER" id="PTHR10656">
    <property type="entry name" value="CELL FATE DETERMINING PROTEIN MAB21-RELATED"/>
    <property type="match status" value="1"/>
</dbReference>
<evidence type="ECO:0000256" key="2">
    <source>
        <dbReference type="ARBA" id="ARBA00008307"/>
    </source>
</evidence>
<keyword evidence="12" id="KW-1185">Reference proteome</keyword>
<feature type="domain" description="Mab-21-like HhH/H2TH-like" evidence="10">
    <location>
        <begin position="216"/>
        <end position="299"/>
    </location>
</feature>
<keyword evidence="6" id="KW-0547">Nucleotide-binding</keyword>
<keyword evidence="7" id="KW-0067">ATP-binding</keyword>
<dbReference type="InterPro" id="IPR046906">
    <property type="entry name" value="Mab-21_HhH/H2TH-like"/>
</dbReference>
<evidence type="ECO:0000256" key="6">
    <source>
        <dbReference type="ARBA" id="ARBA00022741"/>
    </source>
</evidence>
<dbReference type="GO" id="GO:0005524">
    <property type="term" value="F:ATP binding"/>
    <property type="evidence" value="ECO:0007669"/>
    <property type="project" value="UniProtKB-KW"/>
</dbReference>
<keyword evidence="4" id="KW-0548">Nucleotidyltransferase</keyword>
<evidence type="ECO:0000256" key="5">
    <source>
        <dbReference type="ARBA" id="ARBA00022723"/>
    </source>
</evidence>
<dbReference type="EMBL" id="JAGXEW010000071">
    <property type="protein sequence ID" value="KAK1149785.1"/>
    <property type="molecule type" value="Genomic_DNA"/>
</dbReference>
<keyword evidence="8" id="KW-0460">Magnesium</keyword>
<dbReference type="GO" id="GO:0016779">
    <property type="term" value="F:nucleotidyltransferase activity"/>
    <property type="evidence" value="ECO:0007669"/>
    <property type="project" value="UniProtKB-KW"/>
</dbReference>
<keyword evidence="5" id="KW-0479">Metal-binding</keyword>
<dbReference type="Pfam" id="PF20266">
    <property type="entry name" value="Mab-21_C"/>
    <property type="match status" value="1"/>
</dbReference>
<comment type="caution">
    <text evidence="11">The sequence shown here is derived from an EMBL/GenBank/DDBJ whole genome shotgun (WGS) entry which is preliminary data.</text>
</comment>
<reference evidence="11" key="1">
    <citation type="submission" date="2022-02" db="EMBL/GenBank/DDBJ databases">
        <title>Atlantic sturgeon de novo genome assembly.</title>
        <authorList>
            <person name="Stock M."/>
            <person name="Klopp C."/>
            <person name="Guiguen Y."/>
            <person name="Cabau C."/>
            <person name="Parinello H."/>
            <person name="Santidrian Yebra-Pimentel E."/>
            <person name="Kuhl H."/>
            <person name="Dirks R.P."/>
            <person name="Guessner J."/>
            <person name="Wuertz S."/>
            <person name="Du K."/>
            <person name="Schartl M."/>
        </authorList>
    </citation>
    <scope>NUCLEOTIDE SEQUENCE</scope>
    <source>
        <strain evidence="11">STURGEONOMICS-FGT-2020</strain>
        <tissue evidence="11">Whole blood</tissue>
    </source>
</reference>
<dbReference type="Gene3D" id="1.10.1410.40">
    <property type="match status" value="1"/>
</dbReference>
<accession>A0AAD8CIG2</accession>
<dbReference type="AlphaFoldDB" id="A0AAD8CIG2"/>
<organism evidence="11 12">
    <name type="scientific">Acipenser oxyrinchus oxyrinchus</name>
    <dbReference type="NCBI Taxonomy" id="40147"/>
    <lineage>
        <taxon>Eukaryota</taxon>
        <taxon>Metazoa</taxon>
        <taxon>Chordata</taxon>
        <taxon>Craniata</taxon>
        <taxon>Vertebrata</taxon>
        <taxon>Euteleostomi</taxon>
        <taxon>Actinopterygii</taxon>
        <taxon>Chondrostei</taxon>
        <taxon>Acipenseriformes</taxon>
        <taxon>Acipenseridae</taxon>
        <taxon>Acipenser</taxon>
    </lineage>
</organism>
<keyword evidence="3" id="KW-0808">Transferase</keyword>
<comment type="similarity">
    <text evidence="2">Belongs to the mab-21 family.</text>
</comment>
<gene>
    <name evidence="11" type="primary">MAB21L3</name>
    <name evidence="11" type="ORF">AOXY_G34623</name>
</gene>
<sequence>MQRNLDWVKEDVNDILLKLKESQEQEKIKELEIMTERLWLEESDTLSLNREKKDIRFSSGFLISQNYMRTPTVDNPNELDCLVPILASQSDTVSFSFIVLNPREVHKVFEEHVLSATSKRPIDVYRSKPNSPSVSVTLKRRTEKLHVDLVPVLQIPFSEYKHIDWPRAKTRWPSQELIAKSKETGIDLVAKQVWRPTFSRIENILLEDIDRDGGRRKDALQILLRVLQERWQDFHKTLSSYHLKTILFWACEKHPEFSKWETLERSLNVLLDELIRRLESRAVPHYFLSVVNLLRNTEQLSELLLQVTELRRDAVAYLEIQNVFEYSPLDIGRYWYSVMNSQIRLHSRQIKFGGHVFVSSGLFE</sequence>
<evidence type="ECO:0000313" key="11">
    <source>
        <dbReference type="EMBL" id="KAK1149785.1"/>
    </source>
</evidence>
<evidence type="ECO:0000256" key="4">
    <source>
        <dbReference type="ARBA" id="ARBA00022695"/>
    </source>
</evidence>
<name>A0AAD8CIG2_ACIOX</name>
<evidence type="ECO:0000256" key="7">
    <source>
        <dbReference type="ARBA" id="ARBA00022840"/>
    </source>
</evidence>
<feature type="domain" description="Mab-21-like nucleotidyltransferase" evidence="9">
    <location>
        <begin position="100"/>
        <end position="207"/>
    </location>
</feature>
<comment type="cofactor">
    <cofactor evidence="1">
        <name>Mg(2+)</name>
        <dbReference type="ChEBI" id="CHEBI:18420"/>
    </cofactor>
</comment>
<dbReference type="Gene3D" id="3.30.460.90">
    <property type="match status" value="1"/>
</dbReference>
<dbReference type="PANTHER" id="PTHR10656:SF42">
    <property type="entry name" value="CYCLIC GMP-AMP SYNTHASE-LIKE PROTEIN-RELATED"/>
    <property type="match status" value="1"/>
</dbReference>
<dbReference type="InterPro" id="IPR024810">
    <property type="entry name" value="MAB21L/cGLR"/>
</dbReference>